<evidence type="ECO:0008006" key="6">
    <source>
        <dbReference type="Google" id="ProtNLM"/>
    </source>
</evidence>
<dbReference type="SFLD" id="SFLDS00019">
    <property type="entry name" value="Glutathione_Transferase_(cytos"/>
    <property type="match status" value="1"/>
</dbReference>
<evidence type="ECO:0000313" key="5">
    <source>
        <dbReference type="Proteomes" id="UP001365542"/>
    </source>
</evidence>
<protein>
    <recommendedName>
        <fullName evidence="6">Maleylacetoacetate isomerase</fullName>
    </recommendedName>
</protein>
<evidence type="ECO:0000259" key="3">
    <source>
        <dbReference type="PROSITE" id="PS50405"/>
    </source>
</evidence>
<dbReference type="EMBL" id="JAVHJO010000005">
    <property type="protein sequence ID" value="KAK6539928.1"/>
    <property type="molecule type" value="Genomic_DNA"/>
</dbReference>
<dbReference type="Gene3D" id="1.20.1050.10">
    <property type="match status" value="1"/>
</dbReference>
<dbReference type="PANTHER" id="PTHR42673">
    <property type="entry name" value="MALEYLACETOACETATE ISOMERASE"/>
    <property type="match status" value="1"/>
</dbReference>
<evidence type="ECO:0000256" key="1">
    <source>
        <dbReference type="ARBA" id="ARBA00010007"/>
    </source>
</evidence>
<dbReference type="CDD" id="cd03191">
    <property type="entry name" value="GST_C_Zeta"/>
    <property type="match status" value="1"/>
</dbReference>
<dbReference type="FunFam" id="1.20.1050.10:FF:000010">
    <property type="entry name" value="Maleylacetoacetate isomerase isoform 1"/>
    <property type="match status" value="1"/>
</dbReference>
<accession>A0AAV9XJC5</accession>
<dbReference type="SUPFAM" id="SSF47616">
    <property type="entry name" value="GST C-terminal domain-like"/>
    <property type="match status" value="1"/>
</dbReference>
<dbReference type="Proteomes" id="UP001365542">
    <property type="component" value="Unassembled WGS sequence"/>
</dbReference>
<dbReference type="SFLD" id="SFLDG00358">
    <property type="entry name" value="Main_(cytGST)"/>
    <property type="match status" value="1"/>
</dbReference>
<name>A0AAV9XJC5_9PEZI</name>
<dbReference type="InterPro" id="IPR005955">
    <property type="entry name" value="GST_Zeta"/>
</dbReference>
<dbReference type="GO" id="GO:0005739">
    <property type="term" value="C:mitochondrion"/>
    <property type="evidence" value="ECO:0007669"/>
    <property type="project" value="TreeGrafter"/>
</dbReference>
<dbReference type="NCBIfam" id="TIGR01262">
    <property type="entry name" value="maiA"/>
    <property type="match status" value="1"/>
</dbReference>
<dbReference type="Gene3D" id="3.40.30.10">
    <property type="entry name" value="Glutaredoxin"/>
    <property type="match status" value="1"/>
</dbReference>
<dbReference type="InterPro" id="IPR010987">
    <property type="entry name" value="Glutathione-S-Trfase_C-like"/>
</dbReference>
<dbReference type="PANTHER" id="PTHR42673:SF4">
    <property type="entry name" value="MALEYLACETOACETATE ISOMERASE"/>
    <property type="match status" value="1"/>
</dbReference>
<keyword evidence="5" id="KW-1185">Reference proteome</keyword>
<dbReference type="PROSITE" id="PS50405">
    <property type="entry name" value="GST_CTER"/>
    <property type="match status" value="1"/>
</dbReference>
<reference evidence="4 5" key="1">
    <citation type="submission" date="2019-10" db="EMBL/GenBank/DDBJ databases">
        <authorList>
            <person name="Palmer J.M."/>
        </authorList>
    </citation>
    <scope>NUCLEOTIDE SEQUENCE [LARGE SCALE GENOMIC DNA]</scope>
    <source>
        <strain evidence="4 5">TWF694</strain>
    </source>
</reference>
<dbReference type="InterPro" id="IPR036282">
    <property type="entry name" value="Glutathione-S-Trfase_C_sf"/>
</dbReference>
<evidence type="ECO:0000259" key="2">
    <source>
        <dbReference type="PROSITE" id="PS50404"/>
    </source>
</evidence>
<evidence type="ECO:0000313" key="4">
    <source>
        <dbReference type="EMBL" id="KAK6539928.1"/>
    </source>
</evidence>
<dbReference type="SUPFAM" id="SSF52833">
    <property type="entry name" value="Thioredoxin-like"/>
    <property type="match status" value="1"/>
</dbReference>
<dbReference type="InterPro" id="IPR036249">
    <property type="entry name" value="Thioredoxin-like_sf"/>
</dbReference>
<feature type="domain" description="GST N-terminal" evidence="2">
    <location>
        <begin position="4"/>
        <end position="92"/>
    </location>
</feature>
<dbReference type="InterPro" id="IPR040079">
    <property type="entry name" value="Glutathione_S-Trfase"/>
</dbReference>
<feature type="domain" description="GST C-terminal" evidence="3">
    <location>
        <begin position="100"/>
        <end position="230"/>
    </location>
</feature>
<dbReference type="Pfam" id="PF13409">
    <property type="entry name" value="GST_N_2"/>
    <property type="match status" value="1"/>
</dbReference>
<dbReference type="InterPro" id="IPR004045">
    <property type="entry name" value="Glutathione_S-Trfase_N"/>
</dbReference>
<gene>
    <name evidence="4" type="ORF">TWF694_008763</name>
</gene>
<dbReference type="PROSITE" id="PS50404">
    <property type="entry name" value="GST_NTER"/>
    <property type="match status" value="1"/>
</dbReference>
<sequence>MSQPNITLHTYFRSSCSARVRIALNLKNLTFSPLYVNLLKSEHCSPSYACVNPSATVPTITFSQDEESQVSFVLTQSIAILEYLEEKFPAPQYTALLPSNPEQRARVRQLSNIIACDIQPLTNLKMLKNVKEFAKMAGQDPDVAGPEWQKRIMTEGFRAFEAVVKGTAGKFSVGDEISMADVCLMPAIDGAVRFGVDMEEFETVKRIWGNLEAVEAVVKGGWRVQGDTPDDLRVK</sequence>
<organism evidence="4 5">
    <name type="scientific">Orbilia ellipsospora</name>
    <dbReference type="NCBI Taxonomy" id="2528407"/>
    <lineage>
        <taxon>Eukaryota</taxon>
        <taxon>Fungi</taxon>
        <taxon>Dikarya</taxon>
        <taxon>Ascomycota</taxon>
        <taxon>Pezizomycotina</taxon>
        <taxon>Orbiliomycetes</taxon>
        <taxon>Orbiliales</taxon>
        <taxon>Orbiliaceae</taxon>
        <taxon>Orbilia</taxon>
    </lineage>
</organism>
<dbReference type="InterPro" id="IPR004046">
    <property type="entry name" value="GST_C"/>
</dbReference>
<proteinExistence type="inferred from homology"/>
<dbReference type="GO" id="GO:0004364">
    <property type="term" value="F:glutathione transferase activity"/>
    <property type="evidence" value="ECO:0007669"/>
    <property type="project" value="TreeGrafter"/>
</dbReference>
<dbReference type="Pfam" id="PF14497">
    <property type="entry name" value="GST_C_3"/>
    <property type="match status" value="1"/>
</dbReference>
<dbReference type="InterPro" id="IPR034330">
    <property type="entry name" value="GST_Zeta_C"/>
</dbReference>
<dbReference type="GO" id="GO:0016034">
    <property type="term" value="F:maleylacetoacetate isomerase activity"/>
    <property type="evidence" value="ECO:0007669"/>
    <property type="project" value="TreeGrafter"/>
</dbReference>
<comment type="similarity">
    <text evidence="1">Belongs to the GST superfamily. Zeta family.</text>
</comment>
<comment type="caution">
    <text evidence="4">The sequence shown here is derived from an EMBL/GenBank/DDBJ whole genome shotgun (WGS) entry which is preliminary data.</text>
</comment>
<dbReference type="GO" id="GO:0006749">
    <property type="term" value="P:glutathione metabolic process"/>
    <property type="evidence" value="ECO:0007669"/>
    <property type="project" value="TreeGrafter"/>
</dbReference>
<dbReference type="AlphaFoldDB" id="A0AAV9XJC5"/>
<dbReference type="GO" id="GO:0006559">
    <property type="term" value="P:L-phenylalanine catabolic process"/>
    <property type="evidence" value="ECO:0007669"/>
    <property type="project" value="TreeGrafter"/>
</dbReference>